<comment type="similarity">
    <text evidence="2">Belongs to the thioredoxin family. DsbE subfamily.</text>
</comment>
<keyword evidence="3" id="KW-0201">Cytochrome c-type biogenesis</keyword>
<dbReference type="GO" id="GO:0015036">
    <property type="term" value="F:disulfide oxidoreductase activity"/>
    <property type="evidence" value="ECO:0007669"/>
    <property type="project" value="InterPro"/>
</dbReference>
<keyword evidence="5" id="KW-0676">Redox-active center</keyword>
<evidence type="ECO:0000313" key="8">
    <source>
        <dbReference type="Proteomes" id="UP000254720"/>
    </source>
</evidence>
<evidence type="ECO:0000256" key="5">
    <source>
        <dbReference type="ARBA" id="ARBA00023284"/>
    </source>
</evidence>
<dbReference type="InterPro" id="IPR013766">
    <property type="entry name" value="Thioredoxin_domain"/>
</dbReference>
<dbReference type="InterPro" id="IPR036249">
    <property type="entry name" value="Thioredoxin-like_sf"/>
</dbReference>
<evidence type="ECO:0000256" key="4">
    <source>
        <dbReference type="ARBA" id="ARBA00023157"/>
    </source>
</evidence>
<comment type="caution">
    <text evidence="7">The sequence shown here is derived from an EMBL/GenBank/DDBJ whole genome shotgun (WGS) entry which is preliminary data.</text>
</comment>
<accession>A0A370GAV0</accession>
<dbReference type="NCBIfam" id="TIGR00385">
    <property type="entry name" value="dsbE"/>
    <property type="match status" value="1"/>
</dbReference>
<gene>
    <name evidence="7" type="ORF">C8D86_12313</name>
</gene>
<dbReference type="RefSeq" id="WP_114835083.1">
    <property type="nucleotide sequence ID" value="NZ_LR699114.1"/>
</dbReference>
<keyword evidence="4" id="KW-1015">Disulfide bond</keyword>
<dbReference type="OrthoDB" id="9799347at2"/>
<comment type="subcellular location">
    <subcellularLocation>
        <location evidence="1">Cell inner membrane</location>
        <topology evidence="1">Single-pass membrane protein</topology>
        <orientation evidence="1">Periplasmic side</orientation>
    </subcellularLocation>
</comment>
<dbReference type="Pfam" id="PF08534">
    <property type="entry name" value="Redoxin"/>
    <property type="match status" value="1"/>
</dbReference>
<dbReference type="GO" id="GO:0030288">
    <property type="term" value="C:outer membrane-bounded periplasmic space"/>
    <property type="evidence" value="ECO:0007669"/>
    <property type="project" value="InterPro"/>
</dbReference>
<dbReference type="InterPro" id="IPR013740">
    <property type="entry name" value="Redoxin"/>
</dbReference>
<protein>
    <submittedName>
        <fullName evidence="7">Cytochrome c biogenesis protein CcmG/thiol:disulfide interchange protein DsbE</fullName>
    </submittedName>
</protein>
<dbReference type="GO" id="GO:0005886">
    <property type="term" value="C:plasma membrane"/>
    <property type="evidence" value="ECO:0007669"/>
    <property type="project" value="UniProtKB-SubCell"/>
</dbReference>
<dbReference type="Proteomes" id="UP000254720">
    <property type="component" value="Unassembled WGS sequence"/>
</dbReference>
<dbReference type="Gene3D" id="3.40.30.10">
    <property type="entry name" value="Glutaredoxin"/>
    <property type="match status" value="1"/>
</dbReference>
<sequence>MKLKQLVPFLILFALLILLWRQLFYSKPNELPSPLIGENVPAFQLPTLYQPERLLTQKALAGRVTLLNVWATWCYACSIEHGMLMKIRHQYHIPVYSIDYKDDPDEAKRWLKKLGDPYILTGMDTHGDVAIDLGVYGTPETFIISPQGKIVYRHVGVIDQRVWDEVLYPIIRKYEAKP</sequence>
<evidence type="ECO:0000256" key="3">
    <source>
        <dbReference type="ARBA" id="ARBA00022748"/>
    </source>
</evidence>
<dbReference type="AlphaFoldDB" id="A0A370GAV0"/>
<dbReference type="InterPro" id="IPR004799">
    <property type="entry name" value="Periplasmic_diS_OxRdtase_DsbE"/>
</dbReference>
<dbReference type="PANTHER" id="PTHR42852">
    <property type="entry name" value="THIOL:DISULFIDE INTERCHANGE PROTEIN DSBE"/>
    <property type="match status" value="1"/>
</dbReference>
<dbReference type="PANTHER" id="PTHR42852:SF6">
    <property type="entry name" value="THIOL:DISULFIDE INTERCHANGE PROTEIN DSBE"/>
    <property type="match status" value="1"/>
</dbReference>
<evidence type="ECO:0000256" key="1">
    <source>
        <dbReference type="ARBA" id="ARBA00004383"/>
    </source>
</evidence>
<evidence type="ECO:0000313" key="7">
    <source>
        <dbReference type="EMBL" id="RDI40179.1"/>
    </source>
</evidence>
<dbReference type="EMBL" id="QQAX01000023">
    <property type="protein sequence ID" value="RDI40179.1"/>
    <property type="molecule type" value="Genomic_DNA"/>
</dbReference>
<organism evidence="7 8">
    <name type="scientific">Aquicella lusitana</name>
    <dbReference type="NCBI Taxonomy" id="254246"/>
    <lineage>
        <taxon>Bacteria</taxon>
        <taxon>Pseudomonadati</taxon>
        <taxon>Pseudomonadota</taxon>
        <taxon>Gammaproteobacteria</taxon>
        <taxon>Legionellales</taxon>
        <taxon>Coxiellaceae</taxon>
        <taxon>Aquicella</taxon>
    </lineage>
</organism>
<dbReference type="InterPro" id="IPR050553">
    <property type="entry name" value="Thioredoxin_ResA/DsbE_sf"/>
</dbReference>
<dbReference type="CDD" id="cd03010">
    <property type="entry name" value="TlpA_like_DsbE"/>
    <property type="match status" value="1"/>
</dbReference>
<dbReference type="GO" id="GO:0017004">
    <property type="term" value="P:cytochrome complex assembly"/>
    <property type="evidence" value="ECO:0007669"/>
    <property type="project" value="UniProtKB-KW"/>
</dbReference>
<name>A0A370GAV0_9COXI</name>
<proteinExistence type="inferred from homology"/>
<feature type="domain" description="Thioredoxin" evidence="6">
    <location>
        <begin position="34"/>
        <end position="176"/>
    </location>
</feature>
<reference evidence="7 8" key="1">
    <citation type="submission" date="2018-07" db="EMBL/GenBank/DDBJ databases">
        <title>Genomic Encyclopedia of Type Strains, Phase IV (KMG-IV): sequencing the most valuable type-strain genomes for metagenomic binning, comparative biology and taxonomic classification.</title>
        <authorList>
            <person name="Goeker M."/>
        </authorList>
    </citation>
    <scope>NUCLEOTIDE SEQUENCE [LARGE SCALE GENOMIC DNA]</scope>
    <source>
        <strain evidence="7 8">DSM 16500</strain>
    </source>
</reference>
<keyword evidence="8" id="KW-1185">Reference proteome</keyword>
<dbReference type="PROSITE" id="PS51352">
    <property type="entry name" value="THIOREDOXIN_2"/>
    <property type="match status" value="1"/>
</dbReference>
<evidence type="ECO:0000256" key="2">
    <source>
        <dbReference type="ARBA" id="ARBA00007758"/>
    </source>
</evidence>
<dbReference type="SUPFAM" id="SSF52833">
    <property type="entry name" value="Thioredoxin-like"/>
    <property type="match status" value="1"/>
</dbReference>
<evidence type="ECO:0000259" key="6">
    <source>
        <dbReference type="PROSITE" id="PS51352"/>
    </source>
</evidence>